<reference evidence="2 3" key="2">
    <citation type="submission" date="2018-11" db="EMBL/GenBank/DDBJ databases">
        <authorList>
            <consortium name="Pathogen Informatics"/>
        </authorList>
    </citation>
    <scope>NUCLEOTIDE SEQUENCE [LARGE SCALE GENOMIC DNA]</scope>
    <source>
        <strain evidence="2">Dakar</strain>
        <strain evidence="3">Dakar, Senegal</strain>
    </source>
</reference>
<dbReference type="AlphaFoldDB" id="A0A183JF36"/>
<feature type="domain" description="C2" evidence="1">
    <location>
        <begin position="27"/>
        <end position="140"/>
    </location>
</feature>
<evidence type="ECO:0000313" key="2">
    <source>
        <dbReference type="EMBL" id="VDO66810.1"/>
    </source>
</evidence>
<organism evidence="4">
    <name type="scientific">Schistosoma curassoni</name>
    <dbReference type="NCBI Taxonomy" id="6186"/>
    <lineage>
        <taxon>Eukaryota</taxon>
        <taxon>Metazoa</taxon>
        <taxon>Spiralia</taxon>
        <taxon>Lophotrochozoa</taxon>
        <taxon>Platyhelminthes</taxon>
        <taxon>Trematoda</taxon>
        <taxon>Digenea</taxon>
        <taxon>Strigeidida</taxon>
        <taxon>Schistosomatoidea</taxon>
        <taxon>Schistosomatidae</taxon>
        <taxon>Schistosoma</taxon>
    </lineage>
</organism>
<dbReference type="WBParaSite" id="SCUD_0000129901-mRNA-1">
    <property type="protein sequence ID" value="SCUD_0000129901-mRNA-1"/>
    <property type="gene ID" value="SCUD_0000129901"/>
</dbReference>
<dbReference type="Pfam" id="PF00168">
    <property type="entry name" value="C2"/>
    <property type="match status" value="1"/>
</dbReference>
<dbReference type="Proteomes" id="UP000279833">
    <property type="component" value="Unassembled WGS sequence"/>
</dbReference>
<dbReference type="InterPro" id="IPR035892">
    <property type="entry name" value="C2_domain_sf"/>
</dbReference>
<dbReference type="STRING" id="6186.A0A183JF36"/>
<evidence type="ECO:0000259" key="1">
    <source>
        <dbReference type="PROSITE" id="PS50004"/>
    </source>
</evidence>
<protein>
    <submittedName>
        <fullName evidence="4">C2 domain-containing protein</fullName>
    </submittedName>
</protein>
<dbReference type="Gene3D" id="2.60.40.150">
    <property type="entry name" value="C2 domain"/>
    <property type="match status" value="1"/>
</dbReference>
<dbReference type="InterPro" id="IPR000008">
    <property type="entry name" value="C2_dom"/>
</dbReference>
<evidence type="ECO:0000313" key="4">
    <source>
        <dbReference type="WBParaSite" id="SCUD_0000129901-mRNA-1"/>
    </source>
</evidence>
<accession>A0A183JF36</accession>
<dbReference type="SMART" id="SM00239">
    <property type="entry name" value="C2"/>
    <property type="match status" value="1"/>
</dbReference>
<name>A0A183JF36_9TREM</name>
<evidence type="ECO:0000313" key="3">
    <source>
        <dbReference type="Proteomes" id="UP000279833"/>
    </source>
</evidence>
<dbReference type="EMBL" id="UZAK01001020">
    <property type="protein sequence ID" value="VDO66810.1"/>
    <property type="molecule type" value="Genomic_DNA"/>
</dbReference>
<proteinExistence type="predicted"/>
<reference evidence="4" key="1">
    <citation type="submission" date="2016-06" db="UniProtKB">
        <authorList>
            <consortium name="WormBaseParasite"/>
        </authorList>
    </citation>
    <scope>IDENTIFICATION</scope>
</reference>
<dbReference type="PROSITE" id="PS50004">
    <property type="entry name" value="C2"/>
    <property type="match status" value="1"/>
</dbReference>
<keyword evidence="3" id="KW-1185">Reference proteome</keyword>
<gene>
    <name evidence="2" type="ORF">SCUD_LOCUS1300</name>
</gene>
<dbReference type="SUPFAM" id="SSF49562">
    <property type="entry name" value="C2 domain (Calcium/lipid-binding domain, CaLB)"/>
    <property type="match status" value="1"/>
</dbReference>
<sequence>MANKLLNGIFMLLSSYAGNVITNNDNWKDMIYLHEFSQNLLLLLVLKFVVIVIEARLESSDSSLNTYISVKLRQAHSSTQSVKGTAPKWNEEFIFETERMDGGLLIEIHSKGLLKDKLLGVVWLPLNKILHSNKFGNLRNVYPIHFQRLLQIPSSSGSWNAFVPLPILIFTSASEPPCSSLMLPRYVEDSTSSRVSPSSVIGLPFSVLYLRTLVFHLCMLRPTDAETAATLAVFICICSCVCDRRCRGLDNPVDYRKKEEGSK</sequence>